<evidence type="ECO:0000313" key="2">
    <source>
        <dbReference type="EMBL" id="KAG8524570.1"/>
    </source>
</evidence>
<organism evidence="2 3">
    <name type="scientific">Galemys pyrenaicus</name>
    <name type="common">Iberian desman</name>
    <name type="synonym">Pyrenean desman</name>
    <dbReference type="NCBI Taxonomy" id="202257"/>
    <lineage>
        <taxon>Eukaryota</taxon>
        <taxon>Metazoa</taxon>
        <taxon>Chordata</taxon>
        <taxon>Craniata</taxon>
        <taxon>Vertebrata</taxon>
        <taxon>Euteleostomi</taxon>
        <taxon>Mammalia</taxon>
        <taxon>Eutheria</taxon>
        <taxon>Laurasiatheria</taxon>
        <taxon>Eulipotyphla</taxon>
        <taxon>Talpidae</taxon>
        <taxon>Galemys</taxon>
    </lineage>
</organism>
<feature type="region of interest" description="Disordered" evidence="1">
    <location>
        <begin position="508"/>
        <end position="527"/>
    </location>
</feature>
<reference evidence="2" key="1">
    <citation type="journal article" date="2021" name="Evol. Appl.">
        <title>The genome of the Pyrenean desman and the effects of bottlenecks and inbreeding on the genomic landscape of an endangered species.</title>
        <authorList>
            <person name="Escoda L."/>
            <person name="Castresana J."/>
        </authorList>
    </citation>
    <scope>NUCLEOTIDE SEQUENCE</scope>
    <source>
        <strain evidence="2">IBE-C5619</strain>
    </source>
</reference>
<sequence length="1291" mass="135824">MAHKQLLMGNLFCKFRLLYRRRRPLIGQRPPVQPSFRAAPPCRVHPAAPAAPAPRPASRPFNRQRLPLSTSFQLVPNRQYPIVSASCSRLGSLPLVSLGDPPKKPVLSARNSMMFGHCRARTIPPMRGKLTLLTLTSKQELNTKNPESSPVPCPEDIGVKVQEKPKIEKKEQATQTSEEDDCVGPKPLASSPLNNGVLTSHSNNPASLDLQPTPIEESLSEKSEMAPVSSPQDLAGDDLSPKKPDEDATVFSNPTLCCFLSSKRSTEEGVGEEHLPSNPSTSVSEKIKGKMSSDIQSRISTSPESASSRACKRKMPMPFQLPLPKPLQLLWDRGEMPPPSKLPCLAVTDNLVTCGNAEDQWDKISVAKTVVTEDSSATQPTSSFSTNVSLLPPAMMQVPAISTVVADISVRPQIVSSFPPQTANIDKETGGDDLSSPPVAVDSLIPNSCNPIWKIPLNNTGGTLNSVTVTTCQISDIPTPPTSFQPHFCENESPVPMCVDSPPPLVLSSTSPNPSTTTPISDVQPTTPMVAPPTITTNKAAVSSMQPSFNCDVTDMDTTPPSLATVFRSAPQSSEGSPFSSQVHYTMQDNHAAKMPVATSLPTQGAPVMAPINLNGPISPHTSPPNSAATGDGQQTASSAQAPVTSSPTLIGSTATHTLAGSTLPPAFDTNIEAMDTTPPSHAVIFSSPPASVSHIPHGTVPAASKNIPPSDSTASNHVATSLPTKPDRKQMVTSDFSGPIAITQSVLGTKDLNGHDNSSQLGNLVVAPANVMGLGFPAVAQPSLGNTMKQNYIDLTSDSTAVTAANANLALVANPSVSIGTANGGNISAVMGGPYDTTYHQNTGYPPTQATDNTVGGGSTSAETTSIANTGNNNLQYATTTQDPLGLMGPLVPMDDRRFGVSVSTTSPTHSSTSRILKHRVGKRAAPSSPSAPSPVTQDPSNSSPSTVVGKYKDMSAFAHTYGSTLNSSTWSPPMIQNTSYMTGSNSPTPIAGGSSDPNFHQYILGPPGQSKLSTSGKNITMDKSYMTSNMTASTSDQYAWHSIIQNGSGMTGNDGTVPMVGDPNDPNFHQNIMGPPGQRIPPTPEATLTTNKTHGKRGVSVSNFNYYNWDPSDHIAPTVVPNAGSAPKRKNAATSTFIPNNYNNWDPSDHIAPTVVPNAVSTPKRKNAATSTFVPHTWNPSFQYSVGDNSTPTIAGPSDPNYHWGPPGQNKDSTTGGNNNISAVMGYPYATSYHQNTGYPPAQATGSPAGDSSTYAVTGYAYGSPYMQNVWDPAGQGTSNGSGGSDRKY</sequence>
<protein>
    <submittedName>
        <fullName evidence="2">Nuclear pore-associated protein 1</fullName>
    </submittedName>
</protein>
<feature type="compositionally biased region" description="Polar residues" evidence="1">
    <location>
        <begin position="708"/>
        <end position="724"/>
    </location>
</feature>
<feature type="compositionally biased region" description="Polar residues" evidence="1">
    <location>
        <begin position="937"/>
        <end position="948"/>
    </location>
</feature>
<feature type="region of interest" description="Disordered" evidence="1">
    <location>
        <begin position="604"/>
        <end position="652"/>
    </location>
</feature>
<gene>
    <name evidence="2" type="ORF">J0S82_004271</name>
</gene>
<dbReference type="EMBL" id="JAGFMF010011384">
    <property type="protein sequence ID" value="KAG8524570.1"/>
    <property type="molecule type" value="Genomic_DNA"/>
</dbReference>
<feature type="region of interest" description="Disordered" evidence="1">
    <location>
        <begin position="1190"/>
        <end position="1221"/>
    </location>
</feature>
<dbReference type="Proteomes" id="UP000700334">
    <property type="component" value="Unassembled WGS sequence"/>
</dbReference>
<feature type="region of interest" description="Disordered" evidence="1">
    <location>
        <begin position="138"/>
        <end position="248"/>
    </location>
</feature>
<feature type="compositionally biased region" description="Gly residues" evidence="1">
    <location>
        <begin position="1280"/>
        <end position="1291"/>
    </location>
</feature>
<feature type="compositionally biased region" description="Basic and acidic residues" evidence="1">
    <location>
        <begin position="157"/>
        <end position="172"/>
    </location>
</feature>
<feature type="compositionally biased region" description="Low complexity" evidence="1">
    <location>
        <begin position="37"/>
        <end position="48"/>
    </location>
</feature>
<keyword evidence="3" id="KW-1185">Reference proteome</keyword>
<feature type="compositionally biased region" description="Polar residues" evidence="1">
    <location>
        <begin position="1212"/>
        <end position="1221"/>
    </location>
</feature>
<evidence type="ECO:0000256" key="1">
    <source>
        <dbReference type="SAM" id="MobiDB-lite"/>
    </source>
</evidence>
<feature type="compositionally biased region" description="Polar residues" evidence="1">
    <location>
        <begin position="191"/>
        <end position="206"/>
    </location>
</feature>
<feature type="region of interest" description="Disordered" evidence="1">
    <location>
        <begin position="706"/>
        <end position="731"/>
    </location>
</feature>
<dbReference type="OrthoDB" id="9539601at2759"/>
<accession>A0A8J6DZ70</accession>
<feature type="region of interest" description="Disordered" evidence="1">
    <location>
        <begin position="899"/>
        <end position="949"/>
    </location>
</feature>
<comment type="caution">
    <text evidence="2">The sequence shown here is derived from an EMBL/GenBank/DDBJ whole genome shotgun (WGS) entry which is preliminary data.</text>
</comment>
<feature type="region of interest" description="Disordered" evidence="1">
    <location>
        <begin position="1270"/>
        <end position="1291"/>
    </location>
</feature>
<feature type="compositionally biased region" description="Polar residues" evidence="1">
    <location>
        <begin position="138"/>
        <end position="148"/>
    </location>
</feature>
<feature type="compositionally biased region" description="Low complexity" evidence="1">
    <location>
        <begin position="508"/>
        <end position="521"/>
    </location>
</feature>
<evidence type="ECO:0000313" key="3">
    <source>
        <dbReference type="Proteomes" id="UP000700334"/>
    </source>
</evidence>
<feature type="region of interest" description="Disordered" evidence="1">
    <location>
        <begin position="29"/>
        <end position="63"/>
    </location>
</feature>
<feature type="region of interest" description="Disordered" evidence="1">
    <location>
        <begin position="267"/>
        <end position="310"/>
    </location>
</feature>
<name>A0A8J6DZ70_GALPY</name>
<feature type="compositionally biased region" description="Low complexity" evidence="1">
    <location>
        <begin position="926"/>
        <end position="936"/>
    </location>
</feature>
<feature type="compositionally biased region" description="Low complexity" evidence="1">
    <location>
        <begin position="903"/>
        <end position="915"/>
    </location>
</feature>
<feature type="compositionally biased region" description="Polar residues" evidence="1">
    <location>
        <begin position="293"/>
        <end position="308"/>
    </location>
</feature>
<proteinExistence type="predicted"/>
<feature type="compositionally biased region" description="Polar residues" evidence="1">
    <location>
        <begin position="620"/>
        <end position="652"/>
    </location>
</feature>